<dbReference type="SUPFAM" id="SSF54665">
    <property type="entry name" value="CO dehydrogenase molybdoprotein N-domain-like"/>
    <property type="match status" value="1"/>
</dbReference>
<dbReference type="Gene3D" id="3.90.1170.50">
    <property type="entry name" value="Aldehyde oxidase/xanthine dehydrogenase, a/b hammerhead"/>
    <property type="match status" value="1"/>
</dbReference>
<reference evidence="2 3" key="1">
    <citation type="journal article" date="2011" name="Stand. Genomic Sci.">
        <title>Non-contiguous finished genome sequence and contextual data of the filamentous soil bacterium Ktedonobacter racemifer type strain (SOSP1-21).</title>
        <authorList>
            <person name="Chang Y.J."/>
            <person name="Land M."/>
            <person name="Hauser L."/>
            <person name="Chertkov O."/>
            <person name="Del Rio T.G."/>
            <person name="Nolan M."/>
            <person name="Copeland A."/>
            <person name="Tice H."/>
            <person name="Cheng J.F."/>
            <person name="Lucas S."/>
            <person name="Han C."/>
            <person name="Goodwin L."/>
            <person name="Pitluck S."/>
            <person name="Ivanova N."/>
            <person name="Ovchinikova G."/>
            <person name="Pati A."/>
            <person name="Chen A."/>
            <person name="Palaniappan K."/>
            <person name="Mavromatis K."/>
            <person name="Liolios K."/>
            <person name="Brettin T."/>
            <person name="Fiebig A."/>
            <person name="Rohde M."/>
            <person name="Abt B."/>
            <person name="Goker M."/>
            <person name="Detter J.C."/>
            <person name="Woyke T."/>
            <person name="Bristow J."/>
            <person name="Eisen J.A."/>
            <person name="Markowitz V."/>
            <person name="Hugenholtz P."/>
            <person name="Kyrpides N.C."/>
            <person name="Klenk H.P."/>
            <person name="Lapidus A."/>
        </authorList>
    </citation>
    <scope>NUCLEOTIDE SEQUENCE [LARGE SCALE GENOMIC DNA]</scope>
    <source>
        <strain evidence="3">DSM 44963</strain>
    </source>
</reference>
<dbReference type="Pfam" id="PF02738">
    <property type="entry name" value="MoCoBD_1"/>
    <property type="match status" value="1"/>
</dbReference>
<dbReference type="PANTHER" id="PTHR11908">
    <property type="entry name" value="XANTHINE DEHYDROGENASE"/>
    <property type="match status" value="1"/>
</dbReference>
<keyword evidence="3" id="KW-1185">Reference proteome</keyword>
<dbReference type="PANTHER" id="PTHR11908:SF157">
    <property type="entry name" value="XANTHINE DEHYDROGENASE SUBUNIT D-RELATED"/>
    <property type="match status" value="1"/>
</dbReference>
<dbReference type="EMBL" id="ADVG01000004">
    <property type="protein sequence ID" value="EFH81697.1"/>
    <property type="molecule type" value="Genomic_DNA"/>
</dbReference>
<dbReference type="InterPro" id="IPR036856">
    <property type="entry name" value="Ald_Oxase/Xan_DH_a/b_sf"/>
</dbReference>
<dbReference type="InParanoid" id="D6U5B7"/>
<evidence type="ECO:0000259" key="1">
    <source>
        <dbReference type="SMART" id="SM01008"/>
    </source>
</evidence>
<organism evidence="2 3">
    <name type="scientific">Ktedonobacter racemifer DSM 44963</name>
    <dbReference type="NCBI Taxonomy" id="485913"/>
    <lineage>
        <taxon>Bacteria</taxon>
        <taxon>Bacillati</taxon>
        <taxon>Chloroflexota</taxon>
        <taxon>Ktedonobacteria</taxon>
        <taxon>Ktedonobacterales</taxon>
        <taxon>Ktedonobacteraceae</taxon>
        <taxon>Ktedonobacter</taxon>
    </lineage>
</organism>
<dbReference type="eggNOG" id="COG1529">
    <property type="taxonomic scope" value="Bacteria"/>
</dbReference>
<dbReference type="STRING" id="485913.Krac_2434"/>
<comment type="caution">
    <text evidence="2">The sequence shown here is derived from an EMBL/GenBank/DDBJ whole genome shotgun (WGS) entry which is preliminary data.</text>
</comment>
<dbReference type="GO" id="GO:0016491">
    <property type="term" value="F:oxidoreductase activity"/>
    <property type="evidence" value="ECO:0007669"/>
    <property type="project" value="InterPro"/>
</dbReference>
<protein>
    <submittedName>
        <fullName evidence="2">Aldehyde oxidase and xanthine dehydrogenase molybdopterin binding</fullName>
    </submittedName>
</protein>
<dbReference type="InterPro" id="IPR000674">
    <property type="entry name" value="Ald_Oxase/Xan_DH_a/b"/>
</dbReference>
<feature type="domain" description="Aldehyde oxidase/xanthine dehydrogenase a/b hammerhead" evidence="1">
    <location>
        <begin position="31"/>
        <end position="137"/>
    </location>
</feature>
<name>D6U5B7_KTERA</name>
<accession>D6U5B7</accession>
<gene>
    <name evidence="2" type="ORF">Krac_2434</name>
</gene>
<evidence type="ECO:0000313" key="3">
    <source>
        <dbReference type="Proteomes" id="UP000004508"/>
    </source>
</evidence>
<dbReference type="InterPro" id="IPR016208">
    <property type="entry name" value="Ald_Oxase/xanthine_DH-like"/>
</dbReference>
<dbReference type="Proteomes" id="UP000004508">
    <property type="component" value="Unassembled WGS sequence"/>
</dbReference>
<dbReference type="AlphaFoldDB" id="D6U5B7"/>
<dbReference type="Pfam" id="PF20256">
    <property type="entry name" value="MoCoBD_2"/>
    <property type="match status" value="1"/>
</dbReference>
<dbReference type="InterPro" id="IPR046867">
    <property type="entry name" value="AldOxase/xan_DH_MoCoBD2"/>
</dbReference>
<dbReference type="InterPro" id="IPR037165">
    <property type="entry name" value="AldOxase/xan_DH_Mopterin-bd_sf"/>
</dbReference>
<evidence type="ECO:0000313" key="2">
    <source>
        <dbReference type="EMBL" id="EFH81697.1"/>
    </source>
</evidence>
<dbReference type="GO" id="GO:0005506">
    <property type="term" value="F:iron ion binding"/>
    <property type="evidence" value="ECO:0007669"/>
    <property type="project" value="InterPro"/>
</dbReference>
<dbReference type="InterPro" id="IPR008274">
    <property type="entry name" value="AldOxase/xan_DH_MoCoBD1"/>
</dbReference>
<dbReference type="SUPFAM" id="SSF56003">
    <property type="entry name" value="Molybdenum cofactor-binding domain"/>
    <property type="match status" value="1"/>
</dbReference>
<dbReference type="Gene3D" id="3.30.365.10">
    <property type="entry name" value="Aldehyde oxidase/xanthine dehydrogenase, molybdopterin binding domain"/>
    <property type="match status" value="4"/>
</dbReference>
<dbReference type="OrthoDB" id="9759099at2"/>
<dbReference type="SMART" id="SM01008">
    <property type="entry name" value="Ald_Xan_dh_C"/>
    <property type="match status" value="1"/>
</dbReference>
<dbReference type="RefSeq" id="WP_007919232.1">
    <property type="nucleotide sequence ID" value="NZ_ADVG01000004.1"/>
</dbReference>
<proteinExistence type="predicted"/>
<dbReference type="Pfam" id="PF01315">
    <property type="entry name" value="Ald_Xan_dh_C"/>
    <property type="match status" value="1"/>
</dbReference>
<sequence length="839" mass="91477">MKEQQLDNRQPHPYSIIGTSRPKVDAYPKVTGRALYADDISLPRMLYGALLRSPHPHANILAIDTRRALDLPGVVAILTGSDLPHKFGILPSSQDEYALARDKVRYVGDPVAAVAALDPETLEQALKLIEVEYEVLPALMSIDEALDQPDVKINEEARIGNIHKAVAYEFGDVEAGFAEADYMREDWFYYEGNTHAPIEEHACVANWEPNPSDPIGGKLTLWSSTQTPHYVHRELSKVLSLPQSHVRVIVPNVGGGFGGKSDPFSHEICAAELSRRTGRPVKITCTREEVFLLHRGRHPVKMWIKTGVKQDGTLTAMHFRSFLDGGAYGSYGIATTYYTGVLQTVTYKLPSYKFEGMRVFTNKPPCGPKRGHGTTQPRYALEVHLDKLAYDLNIDPLALRKHNLIQPYTRTINGLRVTSCALDKCLDVVTERSHWYGMRQSTPNQPSVVGPLRRGLGIAAASYICGAGKPIYWNDMPHSAVQIRLDRGGGVTIYCGSTDIGQGSTSILAYIVAEELGITPEHIHVETADTALTPVDLGSYSSRVTFMAGNAAISAARKLKEQLFEVAATRLAVPAERLLAAENALYDEDDPGRSLPFVLAVQLAETKFGALVAAGTYAPPEGIHGDYKGAGVGPSPAYSYSACAAQVAVDIETGELTVEKLWLAHDVGQAINPLLVAGQVEGGAYMGHGEAVMEQQTFRKGRHKLPSLLDYKLPTTLDTPEIETILIEEADPEGPFGAKEAGQGPLNPVIPAIANAVYDAVGVRIDETPITPDKILQALKAISGKRVQARTVQPITIPNPWPTRLIQWQPDEQAKVIEPASRYGYKSNQRATLMKGGDA</sequence>